<dbReference type="EMBL" id="BNAH01000012">
    <property type="protein sequence ID" value="GHE97254.1"/>
    <property type="molecule type" value="Genomic_DNA"/>
</dbReference>
<dbReference type="InterPro" id="IPR048487">
    <property type="entry name" value="DksA-like_N"/>
</dbReference>
<evidence type="ECO:0000313" key="7">
    <source>
        <dbReference type="EMBL" id="GHE97254.1"/>
    </source>
</evidence>
<keyword evidence="3" id="KW-0862">Zinc</keyword>
<keyword evidence="7" id="KW-0489">Methyltransferase</keyword>
<feature type="domain" description="DnaK suppressor protein-like N-terminal" evidence="6">
    <location>
        <begin position="9"/>
        <end position="70"/>
    </location>
</feature>
<evidence type="ECO:0000259" key="5">
    <source>
        <dbReference type="Pfam" id="PF01258"/>
    </source>
</evidence>
<evidence type="ECO:0000256" key="1">
    <source>
        <dbReference type="ARBA" id="ARBA00022723"/>
    </source>
</evidence>
<dbReference type="PANTHER" id="PTHR33823">
    <property type="entry name" value="RNA POLYMERASE-BINDING TRANSCRIPTION FACTOR DKSA-RELATED"/>
    <property type="match status" value="1"/>
</dbReference>
<dbReference type="Pfam" id="PF21173">
    <property type="entry name" value="DksA-like_N"/>
    <property type="match status" value="1"/>
</dbReference>
<keyword evidence="8" id="KW-1185">Reference proteome</keyword>
<dbReference type="PROSITE" id="PS51128">
    <property type="entry name" value="ZF_DKSA_2"/>
    <property type="match status" value="1"/>
</dbReference>
<evidence type="ECO:0000256" key="2">
    <source>
        <dbReference type="ARBA" id="ARBA00022771"/>
    </source>
</evidence>
<evidence type="ECO:0000256" key="3">
    <source>
        <dbReference type="ARBA" id="ARBA00022833"/>
    </source>
</evidence>
<name>A0ABQ3J0E9_9GAMM</name>
<evidence type="ECO:0000256" key="4">
    <source>
        <dbReference type="PROSITE-ProRule" id="PRU00510"/>
    </source>
</evidence>
<evidence type="ECO:0000313" key="8">
    <source>
        <dbReference type="Proteomes" id="UP000626370"/>
    </source>
</evidence>
<keyword evidence="2" id="KW-0863">Zinc-finger</keyword>
<evidence type="ECO:0000259" key="6">
    <source>
        <dbReference type="Pfam" id="PF21173"/>
    </source>
</evidence>
<feature type="zinc finger region" description="dksA C4-type" evidence="4">
    <location>
        <begin position="78"/>
        <end position="102"/>
    </location>
</feature>
<keyword evidence="1" id="KW-0479">Metal-binding</keyword>
<proteinExistence type="predicted"/>
<accession>A0ABQ3J0E9</accession>
<dbReference type="SUPFAM" id="SSF57716">
    <property type="entry name" value="Glucocorticoid receptor-like (DNA-binding domain)"/>
    <property type="match status" value="1"/>
</dbReference>
<dbReference type="RefSeq" id="WP_189378925.1">
    <property type="nucleotide sequence ID" value="NZ_BNAH01000012.1"/>
</dbReference>
<dbReference type="Gene3D" id="1.20.120.910">
    <property type="entry name" value="DksA, coiled-coil domain"/>
    <property type="match status" value="1"/>
</dbReference>
<dbReference type="GO" id="GO:0008168">
    <property type="term" value="F:methyltransferase activity"/>
    <property type="evidence" value="ECO:0007669"/>
    <property type="project" value="UniProtKB-KW"/>
</dbReference>
<organism evidence="7 8">
    <name type="scientific">Thalassotalea profundi</name>
    <dbReference type="NCBI Taxonomy" id="2036687"/>
    <lineage>
        <taxon>Bacteria</taxon>
        <taxon>Pseudomonadati</taxon>
        <taxon>Pseudomonadota</taxon>
        <taxon>Gammaproteobacteria</taxon>
        <taxon>Alteromonadales</taxon>
        <taxon>Colwelliaceae</taxon>
        <taxon>Thalassotalea</taxon>
    </lineage>
</organism>
<dbReference type="Pfam" id="PF01258">
    <property type="entry name" value="zf-dskA_traR"/>
    <property type="match status" value="1"/>
</dbReference>
<feature type="domain" description="Zinc finger DksA/TraR C4-type" evidence="5">
    <location>
        <begin position="74"/>
        <end position="104"/>
    </location>
</feature>
<comment type="caution">
    <text evidence="7">The sequence shown here is derived from an EMBL/GenBank/DDBJ whole genome shotgun (WGS) entry which is preliminary data.</text>
</comment>
<dbReference type="PANTHER" id="PTHR33823:SF4">
    <property type="entry name" value="GENERAL STRESS PROTEIN 16O"/>
    <property type="match status" value="1"/>
</dbReference>
<protein>
    <submittedName>
        <fullName evidence="7">Dimethylmenaquinone methyltransferase</fullName>
    </submittedName>
</protein>
<dbReference type="InterPro" id="IPR000962">
    <property type="entry name" value="Znf_DskA_TraR"/>
</dbReference>
<gene>
    <name evidence="7" type="primary">dskA</name>
    <name evidence="7" type="ORF">GCM10011501_28510</name>
</gene>
<dbReference type="GO" id="GO:0032259">
    <property type="term" value="P:methylation"/>
    <property type="evidence" value="ECO:0007669"/>
    <property type="project" value="UniProtKB-KW"/>
</dbReference>
<dbReference type="Proteomes" id="UP000626370">
    <property type="component" value="Unassembled WGS sequence"/>
</dbReference>
<keyword evidence="7" id="KW-0808">Transferase</keyword>
<sequence length="111" mass="12685">MNSQQVFELLENKQQELIKRISAIEADFKKGRSADFTEHTTESENDEVLDEIHREAKAELKLIKVALLRLENNEYGRCAECDGEILPERLAALPYTTLCINCAQLGENYVN</sequence>
<reference evidence="8" key="1">
    <citation type="journal article" date="2019" name="Int. J. Syst. Evol. Microbiol.">
        <title>The Global Catalogue of Microorganisms (GCM) 10K type strain sequencing project: providing services to taxonomists for standard genome sequencing and annotation.</title>
        <authorList>
            <consortium name="The Broad Institute Genomics Platform"/>
            <consortium name="The Broad Institute Genome Sequencing Center for Infectious Disease"/>
            <person name="Wu L."/>
            <person name="Ma J."/>
        </authorList>
    </citation>
    <scope>NUCLEOTIDE SEQUENCE [LARGE SCALE GENOMIC DNA]</scope>
    <source>
        <strain evidence="8">CGMCC 1.15922</strain>
    </source>
</reference>